<evidence type="ECO:0000256" key="14">
    <source>
        <dbReference type="SAM" id="MobiDB-lite"/>
    </source>
</evidence>
<organism evidence="17 18">
    <name type="scientific">Diaphorobacter ruginosibacter</name>
    <dbReference type="NCBI Taxonomy" id="1715720"/>
    <lineage>
        <taxon>Bacteria</taxon>
        <taxon>Pseudomonadati</taxon>
        <taxon>Pseudomonadota</taxon>
        <taxon>Betaproteobacteria</taxon>
        <taxon>Burkholderiales</taxon>
        <taxon>Comamonadaceae</taxon>
        <taxon>Diaphorobacter</taxon>
    </lineage>
</organism>
<feature type="binding site" evidence="12">
    <location>
        <position position="381"/>
    </location>
    <ligand>
        <name>substrate</name>
    </ligand>
</feature>
<evidence type="ECO:0000256" key="9">
    <source>
        <dbReference type="ARBA" id="ARBA00022878"/>
    </source>
</evidence>
<evidence type="ECO:0000256" key="10">
    <source>
        <dbReference type="ARBA" id="ARBA00023232"/>
    </source>
</evidence>
<dbReference type="KEGG" id="drg:H9K76_23110"/>
<keyword evidence="7 13" id="KW-0106">Calcium</keyword>
<evidence type="ECO:0000256" key="4">
    <source>
        <dbReference type="ARBA" id="ARBA00012094"/>
    </source>
</evidence>
<evidence type="ECO:0000256" key="5">
    <source>
        <dbReference type="ARBA" id="ARBA00022723"/>
    </source>
</evidence>
<dbReference type="Proteomes" id="UP000515811">
    <property type="component" value="Chromosome"/>
</dbReference>
<dbReference type="PANTHER" id="PTHR43069:SF2">
    <property type="entry name" value="FUMARYLACETOACETASE"/>
    <property type="match status" value="1"/>
</dbReference>
<dbReference type="AlphaFoldDB" id="A0A7G9RNX6"/>
<sequence>MTTTQTSTLPAIDATHDSALQSWVMSANGHPQFPIQNLPLGVFDAGEGARIGTAIGNEVLDLAAALEWGLLPTLDMATEAALHSDTLNAWMALSAAQRSLLRAALSDLLQAQTASGRQASAFARQLLRPQDACRMLLPADVGDYSDFYAGIHHAVNAGRIFRPDNPLLPNYKHVPIAYHGRSSSIRPSGTPLQRPIGQIRRDTPEGPAPELGPTERLDYELELAIWVGAGNPLGTQIPIEQASAHIAGFGLFNDWSARDLQAWEYQPLGPFTGKNFMSSVSPWVVTQEALAPFRGPAMARAEGDPRPLPYLNHEDDQRNGGLRIQLEVLLSTASMREQGLAPHRLSIGDSSHLYWTPAQMLTQQTIGGCNARAGDLLGSGTISAPTPDGYGALLEITEGGKKPVQLANGETRTFLQDGDEIIFRGWCEREGFARIGLGECRGRVQG</sequence>
<feature type="binding site" evidence="13">
    <location>
        <position position="222"/>
    </location>
    <ligand>
        <name>Ca(2+)</name>
        <dbReference type="ChEBI" id="CHEBI:29108"/>
    </ligand>
</feature>
<feature type="binding site" evidence="13">
    <location>
        <position position="146"/>
    </location>
    <ligand>
        <name>Ca(2+)</name>
        <dbReference type="ChEBI" id="CHEBI:29108"/>
    </ligand>
</feature>
<dbReference type="GO" id="GO:0006559">
    <property type="term" value="P:L-phenylalanine catabolic process"/>
    <property type="evidence" value="ECO:0007669"/>
    <property type="project" value="UniProtKB-UniPathway"/>
</dbReference>
<feature type="active site" description="Proton acceptor" evidence="11">
    <location>
        <position position="153"/>
    </location>
</feature>
<dbReference type="GO" id="GO:0006572">
    <property type="term" value="P:L-tyrosine catabolic process"/>
    <property type="evidence" value="ECO:0007669"/>
    <property type="project" value="UniProtKB-KW"/>
</dbReference>
<evidence type="ECO:0000313" key="18">
    <source>
        <dbReference type="Proteomes" id="UP000515811"/>
    </source>
</evidence>
<dbReference type="Pfam" id="PF09298">
    <property type="entry name" value="FAA_hydrolase_N"/>
    <property type="match status" value="1"/>
</dbReference>
<dbReference type="InterPro" id="IPR036462">
    <property type="entry name" value="Fumarylacetoacetase_N_sf"/>
</dbReference>
<accession>A0A7G9RNX6</accession>
<feature type="binding site" evidence="12">
    <location>
        <position position="265"/>
    </location>
    <ligand>
        <name>substrate</name>
    </ligand>
</feature>
<dbReference type="EC" id="3.7.1.2" evidence="4"/>
<dbReference type="NCBIfam" id="TIGR01266">
    <property type="entry name" value="fum_ac_acetase"/>
    <property type="match status" value="1"/>
</dbReference>
<dbReference type="Gene3D" id="2.30.30.230">
    <property type="entry name" value="Fumarylacetoacetase, N-terminal domain"/>
    <property type="match status" value="1"/>
</dbReference>
<feature type="region of interest" description="Disordered" evidence="14">
    <location>
        <begin position="180"/>
        <end position="213"/>
    </location>
</feature>
<keyword evidence="18" id="KW-1185">Reference proteome</keyword>
<evidence type="ECO:0000256" key="3">
    <source>
        <dbReference type="ARBA" id="ARBA00004782"/>
    </source>
</evidence>
<evidence type="ECO:0000256" key="12">
    <source>
        <dbReference type="PIRSR" id="PIRSR605959-2"/>
    </source>
</evidence>
<feature type="binding site" evidence="13">
    <location>
        <position position="254"/>
    </location>
    <ligand>
        <name>Mg(2+)</name>
        <dbReference type="ChEBI" id="CHEBI:18420"/>
    </ligand>
</feature>
<dbReference type="SUPFAM" id="SSF56529">
    <property type="entry name" value="FAH"/>
    <property type="match status" value="1"/>
</dbReference>
<reference evidence="17 18" key="1">
    <citation type="submission" date="2020-08" db="EMBL/GenBank/DDBJ databases">
        <title>Genome sequence of Diaphorobacter ruginosibacter DSM 27467T.</title>
        <authorList>
            <person name="Hyun D.-W."/>
            <person name="Bae J.-W."/>
        </authorList>
    </citation>
    <scope>NUCLEOTIDE SEQUENCE [LARGE SCALE GENOMIC DNA]</scope>
    <source>
        <strain evidence="17 18">DSM 27467</strain>
    </source>
</reference>
<dbReference type="SUPFAM" id="SSF63433">
    <property type="entry name" value="Fumarylacetoacetate hydrolase, FAH, N-terminal domain"/>
    <property type="match status" value="1"/>
</dbReference>
<dbReference type="PANTHER" id="PTHR43069">
    <property type="entry name" value="FUMARYLACETOACETASE"/>
    <property type="match status" value="1"/>
</dbReference>
<evidence type="ECO:0000256" key="2">
    <source>
        <dbReference type="ARBA" id="ARBA00001946"/>
    </source>
</evidence>
<evidence type="ECO:0000259" key="15">
    <source>
        <dbReference type="Pfam" id="PF01557"/>
    </source>
</evidence>
<proteinExistence type="predicted"/>
<feature type="binding site" evidence="12">
    <location>
        <position position="261"/>
    </location>
    <ligand>
        <name>substrate</name>
    </ligand>
</feature>
<dbReference type="GO" id="GO:0004334">
    <property type="term" value="F:fumarylacetoacetase activity"/>
    <property type="evidence" value="ECO:0007669"/>
    <property type="project" value="UniProtKB-EC"/>
</dbReference>
<keyword evidence="6 17" id="KW-0378">Hydrolase</keyword>
<comment type="pathway">
    <text evidence="3">Amino-acid degradation; L-phenylalanine degradation; acetoacetate and fumarate from L-phenylalanine: step 6/6.</text>
</comment>
<dbReference type="Gene3D" id="3.90.850.10">
    <property type="entry name" value="Fumarylacetoacetase-like, C-terminal domain"/>
    <property type="match status" value="1"/>
</dbReference>
<feature type="domain" description="Fumarylacetoacetase-like C-terminal" evidence="15">
    <location>
        <begin position="170"/>
        <end position="444"/>
    </location>
</feature>
<keyword evidence="5 13" id="KW-0479">Metal-binding</keyword>
<dbReference type="Pfam" id="PF01557">
    <property type="entry name" value="FAA_hydrolase"/>
    <property type="match status" value="1"/>
</dbReference>
<dbReference type="InterPro" id="IPR036663">
    <property type="entry name" value="Fumarylacetoacetase_C_sf"/>
</dbReference>
<feature type="binding site" evidence="12">
    <location>
        <position position="148"/>
    </location>
    <ligand>
        <name>substrate</name>
    </ligand>
</feature>
<feature type="domain" description="Fumarylacetoacetase N-terminal" evidence="16">
    <location>
        <begin position="36"/>
        <end position="138"/>
    </location>
</feature>
<keyword evidence="10" id="KW-0585">Phenylalanine catabolism</keyword>
<feature type="binding site" evidence="13">
    <location>
        <position position="254"/>
    </location>
    <ligand>
        <name>Ca(2+)</name>
        <dbReference type="ChEBI" id="CHEBI:29108"/>
    </ligand>
</feature>
<comment type="cofactor">
    <cofactor evidence="1 13">
        <name>Ca(2+)</name>
        <dbReference type="ChEBI" id="CHEBI:29108"/>
    </cofactor>
</comment>
<evidence type="ECO:0000256" key="1">
    <source>
        <dbReference type="ARBA" id="ARBA00001913"/>
    </source>
</evidence>
<dbReference type="InterPro" id="IPR015377">
    <property type="entry name" value="Fumarylacetoacetase_N"/>
</dbReference>
<evidence type="ECO:0000256" key="7">
    <source>
        <dbReference type="ARBA" id="ARBA00022837"/>
    </source>
</evidence>
<feature type="binding site" evidence="13">
    <location>
        <position position="220"/>
    </location>
    <ligand>
        <name>Ca(2+)</name>
        <dbReference type="ChEBI" id="CHEBI:29108"/>
    </ligand>
</feature>
<dbReference type="GO" id="GO:0046872">
    <property type="term" value="F:metal ion binding"/>
    <property type="evidence" value="ECO:0007669"/>
    <property type="project" value="UniProtKB-KW"/>
</dbReference>
<keyword evidence="9" id="KW-0828">Tyrosine catabolism</keyword>
<dbReference type="RefSeq" id="WP_187597566.1">
    <property type="nucleotide sequence ID" value="NZ_CP060714.1"/>
</dbReference>
<evidence type="ECO:0000313" key="17">
    <source>
        <dbReference type="EMBL" id="QNN57301.1"/>
    </source>
</evidence>
<evidence type="ECO:0000256" key="8">
    <source>
        <dbReference type="ARBA" id="ARBA00022842"/>
    </source>
</evidence>
<evidence type="ECO:0000256" key="6">
    <source>
        <dbReference type="ARBA" id="ARBA00022801"/>
    </source>
</evidence>
<feature type="compositionally biased region" description="Polar residues" evidence="14">
    <location>
        <begin position="181"/>
        <end position="191"/>
    </location>
</feature>
<comment type="cofactor">
    <cofactor evidence="2 13">
        <name>Mg(2+)</name>
        <dbReference type="ChEBI" id="CHEBI:18420"/>
    </cofactor>
</comment>
<dbReference type="InterPro" id="IPR005959">
    <property type="entry name" value="Fumarylacetoacetase"/>
</dbReference>
<evidence type="ECO:0000256" key="13">
    <source>
        <dbReference type="PIRSR" id="PIRSR605959-3"/>
    </source>
</evidence>
<protein>
    <recommendedName>
        <fullName evidence="4">fumarylacetoacetase</fullName>
        <ecNumber evidence="4">3.7.1.2</ecNumber>
    </recommendedName>
</protein>
<dbReference type="InterPro" id="IPR011234">
    <property type="entry name" value="Fumarylacetoacetase-like_C"/>
</dbReference>
<evidence type="ECO:0000259" key="16">
    <source>
        <dbReference type="Pfam" id="PF09298"/>
    </source>
</evidence>
<gene>
    <name evidence="17" type="primary">fahA</name>
    <name evidence="17" type="ORF">H9K76_23110</name>
</gene>
<name>A0A7G9RNX6_9BURK</name>
<feature type="binding site" evidence="13">
    <location>
        <position position="274"/>
    </location>
    <ligand>
        <name>Mg(2+)</name>
        <dbReference type="ChEBI" id="CHEBI:18420"/>
    </ligand>
</feature>
<dbReference type="EMBL" id="CP060714">
    <property type="protein sequence ID" value="QNN57301.1"/>
    <property type="molecule type" value="Genomic_DNA"/>
</dbReference>
<feature type="binding site" evidence="13">
    <location>
        <position position="278"/>
    </location>
    <ligand>
        <name>Mg(2+)</name>
        <dbReference type="ChEBI" id="CHEBI:18420"/>
    </ligand>
</feature>
<evidence type="ECO:0000256" key="11">
    <source>
        <dbReference type="PIRSR" id="PIRSR605959-1"/>
    </source>
</evidence>
<keyword evidence="8 13" id="KW-0460">Magnesium</keyword>
<feature type="binding site" evidence="12">
    <location>
        <position position="162"/>
    </location>
    <ligand>
        <name>substrate</name>
    </ligand>
</feature>
<dbReference type="GO" id="GO:1902000">
    <property type="term" value="P:homogentisate catabolic process"/>
    <property type="evidence" value="ECO:0007669"/>
    <property type="project" value="TreeGrafter"/>
</dbReference>
<dbReference type="UniPathway" id="UPA00139">
    <property type="reaction ID" value="UER00341"/>
</dbReference>